<keyword evidence="4" id="KW-0548">Nucleotidyltransferase</keyword>
<accession>A0A2W4XXB2</accession>
<dbReference type="Pfam" id="PF21694">
    <property type="entry name" value="DNA_pol3_delta_C"/>
    <property type="match status" value="1"/>
</dbReference>
<dbReference type="Gene3D" id="1.20.272.10">
    <property type="match status" value="1"/>
</dbReference>
<dbReference type="InterPro" id="IPR027417">
    <property type="entry name" value="P-loop_NTPase"/>
</dbReference>
<feature type="domain" description="DNA polymerase III delta subunit-like C-terminal" evidence="10">
    <location>
        <begin position="202"/>
        <end position="312"/>
    </location>
</feature>
<dbReference type="PANTHER" id="PTHR34388">
    <property type="entry name" value="DNA POLYMERASE III SUBUNIT DELTA"/>
    <property type="match status" value="1"/>
</dbReference>
<dbReference type="GO" id="GO:0003887">
    <property type="term" value="F:DNA-directed DNA polymerase activity"/>
    <property type="evidence" value="ECO:0007669"/>
    <property type="project" value="UniProtKB-KW"/>
</dbReference>
<evidence type="ECO:0000259" key="10">
    <source>
        <dbReference type="Pfam" id="PF21694"/>
    </source>
</evidence>
<comment type="catalytic activity">
    <reaction evidence="8">
        <text>DNA(n) + a 2'-deoxyribonucleoside 5'-triphosphate = DNA(n+1) + diphosphate</text>
        <dbReference type="Rhea" id="RHEA:22508"/>
        <dbReference type="Rhea" id="RHEA-COMP:17339"/>
        <dbReference type="Rhea" id="RHEA-COMP:17340"/>
        <dbReference type="ChEBI" id="CHEBI:33019"/>
        <dbReference type="ChEBI" id="CHEBI:61560"/>
        <dbReference type="ChEBI" id="CHEBI:173112"/>
        <dbReference type="EC" id="2.7.7.7"/>
    </reaction>
</comment>
<dbReference type="AlphaFoldDB" id="A0A2W4XXB2"/>
<dbReference type="InterPro" id="IPR008921">
    <property type="entry name" value="DNA_pol3_clamp-load_cplx_C"/>
</dbReference>
<comment type="caution">
    <text evidence="11">The sequence shown here is derived from an EMBL/GenBank/DDBJ whole genome shotgun (WGS) entry which is preliminary data.</text>
</comment>
<dbReference type="Pfam" id="PF06144">
    <property type="entry name" value="DNA_pol3_delta"/>
    <property type="match status" value="1"/>
</dbReference>
<evidence type="ECO:0000256" key="1">
    <source>
        <dbReference type="ARBA" id="ARBA00012417"/>
    </source>
</evidence>
<dbReference type="Proteomes" id="UP000249081">
    <property type="component" value="Unassembled WGS sequence"/>
</dbReference>
<evidence type="ECO:0000256" key="7">
    <source>
        <dbReference type="ARBA" id="ARBA00034754"/>
    </source>
</evidence>
<evidence type="ECO:0000256" key="2">
    <source>
        <dbReference type="ARBA" id="ARBA00017703"/>
    </source>
</evidence>
<evidence type="ECO:0000256" key="8">
    <source>
        <dbReference type="ARBA" id="ARBA00049244"/>
    </source>
</evidence>
<dbReference type="GO" id="GO:0006261">
    <property type="term" value="P:DNA-templated DNA replication"/>
    <property type="evidence" value="ECO:0007669"/>
    <property type="project" value="TreeGrafter"/>
</dbReference>
<proteinExistence type="inferred from homology"/>
<dbReference type="SUPFAM" id="SSF52540">
    <property type="entry name" value="P-loop containing nucleoside triphosphate hydrolases"/>
    <property type="match status" value="1"/>
</dbReference>
<dbReference type="InterPro" id="IPR005790">
    <property type="entry name" value="DNA_polIII_delta"/>
</dbReference>
<evidence type="ECO:0000256" key="3">
    <source>
        <dbReference type="ARBA" id="ARBA00022679"/>
    </source>
</evidence>
<keyword evidence="5" id="KW-0235">DNA replication</keyword>
<evidence type="ECO:0000256" key="5">
    <source>
        <dbReference type="ARBA" id="ARBA00022705"/>
    </source>
</evidence>
<protein>
    <recommendedName>
        <fullName evidence="2">DNA polymerase III subunit delta</fullName>
        <ecNumber evidence="1">2.7.7.7</ecNumber>
    </recommendedName>
</protein>
<organism evidence="11 12">
    <name type="scientific">Shackletoniella antarctica</name>
    <dbReference type="NCBI Taxonomy" id="268115"/>
    <lineage>
        <taxon>Bacteria</taxon>
        <taxon>Bacillati</taxon>
        <taxon>Cyanobacteriota</taxon>
        <taxon>Cyanophyceae</taxon>
        <taxon>Oculatellales</taxon>
        <taxon>Oculatellaceae</taxon>
        <taxon>Shackletoniella</taxon>
    </lineage>
</organism>
<evidence type="ECO:0000259" key="9">
    <source>
        <dbReference type="Pfam" id="PF06144"/>
    </source>
</evidence>
<dbReference type="GO" id="GO:0003677">
    <property type="term" value="F:DNA binding"/>
    <property type="evidence" value="ECO:0007669"/>
    <property type="project" value="InterPro"/>
</dbReference>
<gene>
    <name evidence="11" type="primary">holA</name>
    <name evidence="11" type="ORF">DCF17_13320</name>
</gene>
<dbReference type="Gene3D" id="1.10.8.60">
    <property type="match status" value="1"/>
</dbReference>
<feature type="domain" description="DNA polymerase III delta N-terminal" evidence="9">
    <location>
        <begin position="4"/>
        <end position="120"/>
    </location>
</feature>
<evidence type="ECO:0000313" key="11">
    <source>
        <dbReference type="EMBL" id="PZO39345.1"/>
    </source>
</evidence>
<dbReference type="Gene3D" id="3.40.50.300">
    <property type="entry name" value="P-loop containing nucleotide triphosphate hydrolases"/>
    <property type="match status" value="1"/>
</dbReference>
<keyword evidence="6" id="KW-0239">DNA-directed DNA polymerase</keyword>
<comment type="similarity">
    <text evidence="7">Belongs to the DNA polymerase HolA subunit family.</text>
</comment>
<reference evidence="11 12" key="2">
    <citation type="submission" date="2018-06" db="EMBL/GenBank/DDBJ databases">
        <title>Metagenomic assembly of (sub)arctic Cyanobacteria and their associated microbiome from non-axenic cultures.</title>
        <authorList>
            <person name="Baurain D."/>
        </authorList>
    </citation>
    <scope>NUCLEOTIDE SEQUENCE [LARGE SCALE GENOMIC DNA]</scope>
    <source>
        <strain evidence="11">ULC041bin1</strain>
    </source>
</reference>
<dbReference type="PANTHER" id="PTHR34388:SF1">
    <property type="entry name" value="DNA POLYMERASE III SUBUNIT DELTA"/>
    <property type="match status" value="1"/>
</dbReference>
<dbReference type="SUPFAM" id="SSF48019">
    <property type="entry name" value="post-AAA+ oligomerization domain-like"/>
    <property type="match status" value="1"/>
</dbReference>
<name>A0A2W4XXB2_9CYAN</name>
<dbReference type="GO" id="GO:0009360">
    <property type="term" value="C:DNA polymerase III complex"/>
    <property type="evidence" value="ECO:0007669"/>
    <property type="project" value="InterPro"/>
</dbReference>
<keyword evidence="3" id="KW-0808">Transferase</keyword>
<evidence type="ECO:0000256" key="4">
    <source>
        <dbReference type="ARBA" id="ARBA00022695"/>
    </source>
</evidence>
<reference evidence="12" key="1">
    <citation type="submission" date="2018-04" db="EMBL/GenBank/DDBJ databases">
        <authorList>
            <person name="Cornet L."/>
        </authorList>
    </citation>
    <scope>NUCLEOTIDE SEQUENCE [LARGE SCALE GENOMIC DNA]</scope>
</reference>
<dbReference type="InterPro" id="IPR010372">
    <property type="entry name" value="DNA_pol3_delta_N"/>
</dbReference>
<dbReference type="InterPro" id="IPR048466">
    <property type="entry name" value="DNA_pol3_delta-like_C"/>
</dbReference>
<evidence type="ECO:0000256" key="6">
    <source>
        <dbReference type="ARBA" id="ARBA00022932"/>
    </source>
</evidence>
<evidence type="ECO:0000313" key="12">
    <source>
        <dbReference type="Proteomes" id="UP000249081"/>
    </source>
</evidence>
<dbReference type="NCBIfam" id="TIGR01128">
    <property type="entry name" value="holA"/>
    <property type="match status" value="1"/>
</dbReference>
<dbReference type="EMBL" id="QBMN01000089">
    <property type="protein sequence ID" value="PZO39345.1"/>
    <property type="molecule type" value="Genomic_DNA"/>
</dbReference>
<sequence>MPAYYFWGDDDLALQNAVYTLRQRTLDEAWASFNYEVILTDAAGGPSQALNQAMTPPFGAGRRLVWLQNTTLGQRCPEPVLAEFERTLPKLLDTSVLLLTSTAKPDGRAKFTKLFKTHGEIREFATIPPWKTDQIRQQVVTVAKQRGLALESATLDLLAEAVGNDTRQLHLELEKLALYWGANPQPIPPAVAAALVTVSTQTSLQLAQALKQGDTPTALGLVSDLLDRNEPALRIVATLVSQFRLWLWLRALMQAGVQNDAEIAAAAEVANPKRIYFLKQDVRSLGLSQLQRSLPLLLELESELKQGRDERATLHTKVIELCQIFRPKGV</sequence>
<dbReference type="EC" id="2.7.7.7" evidence="1"/>